<dbReference type="Proteomes" id="UP000829685">
    <property type="component" value="Unassembled WGS sequence"/>
</dbReference>
<feature type="region of interest" description="Disordered" evidence="5">
    <location>
        <begin position="1"/>
        <end position="20"/>
    </location>
</feature>
<dbReference type="EMBL" id="JAFIMR010000021">
    <property type="protein sequence ID" value="KAI1865713.1"/>
    <property type="molecule type" value="Genomic_DNA"/>
</dbReference>
<keyword evidence="2" id="KW-0479">Metal-binding</keyword>
<keyword evidence="4" id="KW-0456">Lyase</keyword>
<reference evidence="7" key="1">
    <citation type="submission" date="2021-03" db="EMBL/GenBank/DDBJ databases">
        <title>Revisited historic fungal species revealed as producer of novel bioactive compounds through whole genome sequencing and comparative genomics.</title>
        <authorList>
            <person name="Vignolle G.A."/>
            <person name="Hochenegger N."/>
            <person name="Mach R.L."/>
            <person name="Mach-Aigner A.R."/>
            <person name="Javad Rahimi M."/>
            <person name="Salim K.A."/>
            <person name="Chan C.M."/>
            <person name="Lim L.B.L."/>
            <person name="Cai F."/>
            <person name="Druzhinina I.S."/>
            <person name="U'Ren J.M."/>
            <person name="Derntl C."/>
        </authorList>
    </citation>
    <scope>NUCLEOTIDE SEQUENCE</scope>
    <source>
        <strain evidence="7">TUCIM 5799</strain>
    </source>
</reference>
<keyword evidence="3" id="KW-0862">Zinc</keyword>
<evidence type="ECO:0000313" key="8">
    <source>
        <dbReference type="Proteomes" id="UP000829685"/>
    </source>
</evidence>
<dbReference type="PANTHER" id="PTHR33337:SF33">
    <property type="entry name" value="CENP-V_GFA DOMAIN-CONTAINING PROTEIN"/>
    <property type="match status" value="1"/>
</dbReference>
<dbReference type="Pfam" id="PF04828">
    <property type="entry name" value="GFA"/>
    <property type="match status" value="1"/>
</dbReference>
<feature type="domain" description="CENP-V/GFA" evidence="6">
    <location>
        <begin position="28"/>
        <end position="118"/>
    </location>
</feature>
<organism evidence="7 8">
    <name type="scientific">Neoarthrinium moseri</name>
    <dbReference type="NCBI Taxonomy" id="1658444"/>
    <lineage>
        <taxon>Eukaryota</taxon>
        <taxon>Fungi</taxon>
        <taxon>Dikarya</taxon>
        <taxon>Ascomycota</taxon>
        <taxon>Pezizomycotina</taxon>
        <taxon>Sordariomycetes</taxon>
        <taxon>Xylariomycetidae</taxon>
        <taxon>Amphisphaeriales</taxon>
        <taxon>Apiosporaceae</taxon>
        <taxon>Neoarthrinium</taxon>
    </lineage>
</organism>
<feature type="compositionally biased region" description="Low complexity" evidence="5">
    <location>
        <begin position="1"/>
        <end position="19"/>
    </location>
</feature>
<sequence length="163" mass="17347">MANTATSSTTAAGTPNSAGDDGPFTGGCACHQRETGSAFALNAMYEAPLVGLSTAVQPELVETSTASGNPQTIARCPACRVAVWSSYGTHGGDRVRIIRVGTLDNPDLFPPEMHIYTSTKQPWLNLSGDVPFVPEFYHLPDVWPKERLERLQRALGTSVGVGE</sequence>
<evidence type="ECO:0000256" key="3">
    <source>
        <dbReference type="ARBA" id="ARBA00022833"/>
    </source>
</evidence>
<evidence type="ECO:0000256" key="1">
    <source>
        <dbReference type="ARBA" id="ARBA00005495"/>
    </source>
</evidence>
<dbReference type="InterPro" id="IPR011057">
    <property type="entry name" value="Mss4-like_sf"/>
</dbReference>
<evidence type="ECO:0000259" key="6">
    <source>
        <dbReference type="Pfam" id="PF04828"/>
    </source>
</evidence>
<dbReference type="InterPro" id="IPR006913">
    <property type="entry name" value="CENP-V/GFA"/>
</dbReference>
<evidence type="ECO:0000313" key="7">
    <source>
        <dbReference type="EMBL" id="KAI1865713.1"/>
    </source>
</evidence>
<protein>
    <recommendedName>
        <fullName evidence="6">CENP-V/GFA domain-containing protein</fullName>
    </recommendedName>
</protein>
<name>A0A9P9WJ17_9PEZI</name>
<keyword evidence="8" id="KW-1185">Reference proteome</keyword>
<gene>
    <name evidence="7" type="ORF">JX265_008036</name>
</gene>
<comment type="similarity">
    <text evidence="1">Belongs to the Gfa family.</text>
</comment>
<evidence type="ECO:0000256" key="5">
    <source>
        <dbReference type="SAM" id="MobiDB-lite"/>
    </source>
</evidence>
<dbReference type="GO" id="GO:0016846">
    <property type="term" value="F:carbon-sulfur lyase activity"/>
    <property type="evidence" value="ECO:0007669"/>
    <property type="project" value="InterPro"/>
</dbReference>
<comment type="caution">
    <text evidence="7">The sequence shown here is derived from an EMBL/GenBank/DDBJ whole genome shotgun (WGS) entry which is preliminary data.</text>
</comment>
<dbReference type="PANTHER" id="PTHR33337">
    <property type="entry name" value="GFA DOMAIN-CONTAINING PROTEIN"/>
    <property type="match status" value="1"/>
</dbReference>
<dbReference type="OrthoDB" id="406544at2759"/>
<accession>A0A9P9WJ17</accession>
<dbReference type="AlphaFoldDB" id="A0A9P9WJ17"/>
<dbReference type="GO" id="GO:0046872">
    <property type="term" value="F:metal ion binding"/>
    <property type="evidence" value="ECO:0007669"/>
    <property type="project" value="UniProtKB-KW"/>
</dbReference>
<dbReference type="Gene3D" id="3.90.1590.10">
    <property type="entry name" value="glutathione-dependent formaldehyde- activating enzyme (gfa)"/>
    <property type="match status" value="1"/>
</dbReference>
<proteinExistence type="inferred from homology"/>
<evidence type="ECO:0000256" key="4">
    <source>
        <dbReference type="ARBA" id="ARBA00023239"/>
    </source>
</evidence>
<dbReference type="SUPFAM" id="SSF51316">
    <property type="entry name" value="Mss4-like"/>
    <property type="match status" value="1"/>
</dbReference>
<evidence type="ECO:0000256" key="2">
    <source>
        <dbReference type="ARBA" id="ARBA00022723"/>
    </source>
</evidence>